<dbReference type="PROSITE" id="PS00061">
    <property type="entry name" value="ADH_SHORT"/>
    <property type="match status" value="1"/>
</dbReference>
<protein>
    <submittedName>
        <fullName evidence="5">Enoyl-(Acyl carrier protein) reductase</fullName>
    </submittedName>
</protein>
<dbReference type="PANTHER" id="PTHR44229">
    <property type="entry name" value="15-HYDROXYPROSTAGLANDIN DEHYDROGENASE [NAD(+)]"/>
    <property type="match status" value="1"/>
</dbReference>
<dbReference type="Pfam" id="PF00106">
    <property type="entry name" value="adh_short"/>
    <property type="match status" value="1"/>
</dbReference>
<dbReference type="PANTHER" id="PTHR44229:SF4">
    <property type="entry name" value="15-HYDROXYPROSTAGLANDIN DEHYDROGENASE [NAD(+)]"/>
    <property type="match status" value="1"/>
</dbReference>
<sequence>MPPRGPVPNFPLHDKIVLVTGGGPGIGLAFSKACHALGARVVIGDLKLVPEAETYISSTDNETIVFEHCDVSSWRDLHNVITASVRHFGAVPDVYAPVAGVFEPRWSNFWDDTENDDGYKLFRINVDHPIKLTRLAMRALLGAGKQGVLCLVASTAGIRASYFASLYTASKHAIVGFAKAMGQADGDEGVKIVCILPGTVITPLWTDREDQVAAEAKFVMRKYLRAEDVAEVMVKMVESEEFGGGACVLKTPYEESVLDPGHVKQLEATNGHDPSPRPDPDLGRIRGILDQERERPWSC</sequence>
<evidence type="ECO:0000256" key="4">
    <source>
        <dbReference type="SAM" id="MobiDB-lite"/>
    </source>
</evidence>
<dbReference type="SUPFAM" id="SSF51735">
    <property type="entry name" value="NAD(P)-binding Rossmann-fold domains"/>
    <property type="match status" value="1"/>
</dbReference>
<proteinExistence type="inferred from homology"/>
<dbReference type="InterPro" id="IPR036291">
    <property type="entry name" value="NAD(P)-bd_dom_sf"/>
</dbReference>
<evidence type="ECO:0000313" key="5">
    <source>
        <dbReference type="EMBL" id="KAH9833902.1"/>
    </source>
</evidence>
<dbReference type="AlphaFoldDB" id="A0A9W7SW97"/>
<dbReference type="EMBL" id="RIBY02001046">
    <property type="protein sequence ID" value="KAH9833902.1"/>
    <property type="molecule type" value="Genomic_DNA"/>
</dbReference>
<name>A0A9W7SW97_9PEZI</name>
<dbReference type="GO" id="GO:0005737">
    <property type="term" value="C:cytoplasm"/>
    <property type="evidence" value="ECO:0007669"/>
    <property type="project" value="TreeGrafter"/>
</dbReference>
<dbReference type="InterPro" id="IPR002347">
    <property type="entry name" value="SDR_fam"/>
</dbReference>
<feature type="compositionally biased region" description="Basic and acidic residues" evidence="4">
    <location>
        <begin position="274"/>
        <end position="299"/>
    </location>
</feature>
<evidence type="ECO:0000256" key="2">
    <source>
        <dbReference type="ARBA" id="ARBA00022857"/>
    </source>
</evidence>
<reference evidence="5 6" key="2">
    <citation type="journal article" date="2021" name="Curr. Genet.">
        <title>Genetic response to nitrogen starvation in the aggressive Eucalyptus foliar pathogen Teratosphaeria destructans.</title>
        <authorList>
            <person name="Havenga M."/>
            <person name="Wingfield B.D."/>
            <person name="Wingfield M.J."/>
            <person name="Dreyer L.L."/>
            <person name="Roets F."/>
            <person name="Aylward J."/>
        </authorList>
    </citation>
    <scope>NUCLEOTIDE SEQUENCE [LARGE SCALE GENOMIC DNA]</scope>
    <source>
        <strain evidence="5">CMW44962</strain>
    </source>
</reference>
<organism evidence="5 6">
    <name type="scientific">Teratosphaeria destructans</name>
    <dbReference type="NCBI Taxonomy" id="418781"/>
    <lineage>
        <taxon>Eukaryota</taxon>
        <taxon>Fungi</taxon>
        <taxon>Dikarya</taxon>
        <taxon>Ascomycota</taxon>
        <taxon>Pezizomycotina</taxon>
        <taxon>Dothideomycetes</taxon>
        <taxon>Dothideomycetidae</taxon>
        <taxon>Mycosphaerellales</taxon>
        <taxon>Teratosphaeriaceae</taxon>
        <taxon>Teratosphaeria</taxon>
    </lineage>
</organism>
<dbReference type="Proteomes" id="UP001138500">
    <property type="component" value="Unassembled WGS sequence"/>
</dbReference>
<dbReference type="InterPro" id="IPR020904">
    <property type="entry name" value="Sc_DH/Rdtase_CS"/>
</dbReference>
<dbReference type="Gene3D" id="3.40.50.720">
    <property type="entry name" value="NAD(P)-binding Rossmann-like Domain"/>
    <property type="match status" value="1"/>
</dbReference>
<evidence type="ECO:0000256" key="1">
    <source>
        <dbReference type="ARBA" id="ARBA00006484"/>
    </source>
</evidence>
<comment type="caution">
    <text evidence="5">The sequence shown here is derived from an EMBL/GenBank/DDBJ whole genome shotgun (WGS) entry which is preliminary data.</text>
</comment>
<gene>
    <name evidence="5" type="ORF">Tdes44962_MAKER08735</name>
</gene>
<keyword evidence="2" id="KW-0521">NADP</keyword>
<comment type="similarity">
    <text evidence="1">Belongs to the short-chain dehydrogenases/reductases (SDR) family.</text>
</comment>
<feature type="region of interest" description="Disordered" evidence="4">
    <location>
        <begin position="260"/>
        <end position="299"/>
    </location>
</feature>
<dbReference type="GO" id="GO:0016616">
    <property type="term" value="F:oxidoreductase activity, acting on the CH-OH group of donors, NAD or NADP as acceptor"/>
    <property type="evidence" value="ECO:0007669"/>
    <property type="project" value="TreeGrafter"/>
</dbReference>
<evidence type="ECO:0000256" key="3">
    <source>
        <dbReference type="ARBA" id="ARBA00023002"/>
    </source>
</evidence>
<evidence type="ECO:0000313" key="6">
    <source>
        <dbReference type="Proteomes" id="UP001138500"/>
    </source>
</evidence>
<keyword evidence="6" id="KW-1185">Reference proteome</keyword>
<dbReference type="OrthoDB" id="5296at2759"/>
<reference evidence="5 6" key="1">
    <citation type="journal article" date="2018" name="IMA Fungus">
        <title>IMA Genome-F 10: Nine draft genome sequences of Claviceps purpurea s.lat., including C. arundinis, C. humidiphila, and C. cf. spartinae, pseudomolecules for the pitch canker pathogen Fusarium circinatum, draft genome of Davidsoniella eucalypti, Grosmannia galeiformis, Quambalaria eucalypti, and Teratosphaeria destructans.</title>
        <authorList>
            <person name="Wingfield B.D."/>
            <person name="Liu M."/>
            <person name="Nguyen H.D."/>
            <person name="Lane F.A."/>
            <person name="Morgan S.W."/>
            <person name="De Vos L."/>
            <person name="Wilken P.M."/>
            <person name="Duong T.A."/>
            <person name="Aylward J."/>
            <person name="Coetzee M.P."/>
            <person name="Dadej K."/>
            <person name="De Beer Z.W."/>
            <person name="Findlay W."/>
            <person name="Havenga M."/>
            <person name="Kolarik M."/>
            <person name="Menzies J.G."/>
            <person name="Naidoo K."/>
            <person name="Pochopski O."/>
            <person name="Shoukouhi P."/>
            <person name="Santana Q.C."/>
            <person name="Seifert K.A."/>
            <person name="Soal N."/>
            <person name="Steenkamp E.T."/>
            <person name="Tatham C.T."/>
            <person name="van der Nest M.A."/>
            <person name="Wingfield M.J."/>
        </authorList>
    </citation>
    <scope>NUCLEOTIDE SEQUENCE [LARGE SCALE GENOMIC DNA]</scope>
    <source>
        <strain evidence="5">CMW44962</strain>
    </source>
</reference>
<accession>A0A9W7SW97</accession>
<dbReference type="PRINTS" id="PR00081">
    <property type="entry name" value="GDHRDH"/>
</dbReference>
<keyword evidence="3" id="KW-0560">Oxidoreductase</keyword>